<evidence type="ECO:0000313" key="2">
    <source>
        <dbReference type="EMBL" id="KAF6719715.1"/>
    </source>
</evidence>
<accession>A0A834C3K9</accession>
<evidence type="ECO:0000313" key="3">
    <source>
        <dbReference type="Proteomes" id="UP000646548"/>
    </source>
</evidence>
<evidence type="ECO:0000256" key="1">
    <source>
        <dbReference type="SAM" id="Coils"/>
    </source>
</evidence>
<dbReference type="PANTHER" id="PTHR21463:SF0">
    <property type="entry name" value="ANGIOPOIETIN-LIKE PROTEIN 8"/>
    <property type="match status" value="1"/>
</dbReference>
<keyword evidence="1" id="KW-0175">Coiled coil</keyword>
<feature type="coiled-coil region" evidence="1">
    <location>
        <begin position="143"/>
        <end position="177"/>
    </location>
</feature>
<name>A0A834C3K9_ORYME</name>
<proteinExistence type="predicted"/>
<dbReference type="GO" id="GO:0070328">
    <property type="term" value="P:triglyceride homeostasis"/>
    <property type="evidence" value="ECO:0007669"/>
    <property type="project" value="InterPro"/>
</dbReference>
<dbReference type="EMBL" id="WKFB01000569">
    <property type="protein sequence ID" value="KAF6719715.1"/>
    <property type="molecule type" value="Genomic_DNA"/>
</dbReference>
<dbReference type="Proteomes" id="UP000646548">
    <property type="component" value="Unassembled WGS sequence"/>
</dbReference>
<sequence length="201" mass="23320">MEDIPLLANGLLQLGQRMRDFVQKTKGQINDIFKKLSNFDRSFSQLSTLTSKIEEEEEELKKRMVVLTTHTEEIMYLSEESSAKMQSILQERDQLQSKVERLEEKLSIQSLGLMTDMQVAEINSLRSVIYSQEESITALLEAMKEQNDQLFNQRTKIKILEDKLTNYTSVQNTLEKKDVLNSEGYFEPQKSHRNLVPPGKE</sequence>
<organism evidence="2 3">
    <name type="scientific">Oryzias melastigma</name>
    <name type="common">Marine medaka</name>
    <dbReference type="NCBI Taxonomy" id="30732"/>
    <lineage>
        <taxon>Eukaryota</taxon>
        <taxon>Metazoa</taxon>
        <taxon>Chordata</taxon>
        <taxon>Craniata</taxon>
        <taxon>Vertebrata</taxon>
        <taxon>Euteleostomi</taxon>
        <taxon>Actinopterygii</taxon>
        <taxon>Neopterygii</taxon>
        <taxon>Teleostei</taxon>
        <taxon>Neoteleostei</taxon>
        <taxon>Acanthomorphata</taxon>
        <taxon>Ovalentaria</taxon>
        <taxon>Atherinomorphae</taxon>
        <taxon>Beloniformes</taxon>
        <taxon>Adrianichthyidae</taxon>
        <taxon>Oryziinae</taxon>
        <taxon>Oryzias</taxon>
    </lineage>
</organism>
<comment type="caution">
    <text evidence="2">The sequence shown here is derived from an EMBL/GenBank/DDBJ whole genome shotgun (WGS) entry which is preliminary data.</text>
</comment>
<protein>
    <submittedName>
        <fullName evidence="2">Angiopoietin-related protein 3</fullName>
    </submittedName>
</protein>
<dbReference type="GO" id="GO:0019216">
    <property type="term" value="P:regulation of lipid metabolic process"/>
    <property type="evidence" value="ECO:0007669"/>
    <property type="project" value="InterPro"/>
</dbReference>
<feature type="coiled-coil region" evidence="1">
    <location>
        <begin position="78"/>
        <end position="105"/>
    </location>
</feature>
<dbReference type="AlphaFoldDB" id="A0A834C3K9"/>
<reference evidence="2" key="1">
    <citation type="journal article" name="BMC Genomics">
        <title>Long-read sequencing and de novo genome assembly of marine medaka (Oryzias melastigma).</title>
        <authorList>
            <person name="Liang P."/>
            <person name="Saqib H.S.A."/>
            <person name="Ni X."/>
            <person name="Shen Y."/>
        </authorList>
    </citation>
    <scope>NUCLEOTIDE SEQUENCE</scope>
    <source>
        <strain evidence="2">Bigg-433</strain>
    </source>
</reference>
<dbReference type="PANTHER" id="PTHR21463">
    <property type="entry name" value="ANGIOPOIETIN-LIKE PROTEIN 8"/>
    <property type="match status" value="1"/>
</dbReference>
<gene>
    <name evidence="2" type="ORF">FQA47_014715</name>
</gene>
<dbReference type="InterPro" id="IPR026614">
    <property type="entry name" value="ANGPTL8"/>
</dbReference>
<dbReference type="Gene3D" id="1.10.287.950">
    <property type="entry name" value="Methyl-accepting chemotaxis protein"/>
    <property type="match status" value="1"/>
</dbReference>